<accession>A0ABQ1IYG2</accession>
<organism evidence="1 2">
    <name type="scientific">Blastomonas aquatica</name>
    <dbReference type="NCBI Taxonomy" id="1510276"/>
    <lineage>
        <taxon>Bacteria</taxon>
        <taxon>Pseudomonadati</taxon>
        <taxon>Pseudomonadota</taxon>
        <taxon>Alphaproteobacteria</taxon>
        <taxon>Sphingomonadales</taxon>
        <taxon>Sphingomonadaceae</taxon>
        <taxon>Blastomonas</taxon>
    </lineage>
</organism>
<comment type="caution">
    <text evidence="1">The sequence shown here is derived from an EMBL/GenBank/DDBJ whole genome shotgun (WGS) entry which is preliminary data.</text>
</comment>
<evidence type="ECO:0000313" key="2">
    <source>
        <dbReference type="Proteomes" id="UP000614261"/>
    </source>
</evidence>
<dbReference type="Proteomes" id="UP000614261">
    <property type="component" value="Unassembled WGS sequence"/>
</dbReference>
<gene>
    <name evidence="1" type="ORF">GCM10010833_07740</name>
</gene>
<dbReference type="SUPFAM" id="SSF48452">
    <property type="entry name" value="TPR-like"/>
    <property type="match status" value="1"/>
</dbReference>
<protein>
    <submittedName>
        <fullName evidence="1">Uncharacterized protein</fullName>
    </submittedName>
</protein>
<reference evidence="2" key="1">
    <citation type="journal article" date="2019" name="Int. J. Syst. Evol. Microbiol.">
        <title>The Global Catalogue of Microorganisms (GCM) 10K type strain sequencing project: providing services to taxonomists for standard genome sequencing and annotation.</title>
        <authorList>
            <consortium name="The Broad Institute Genomics Platform"/>
            <consortium name="The Broad Institute Genome Sequencing Center for Infectious Disease"/>
            <person name="Wu L."/>
            <person name="Ma J."/>
        </authorList>
    </citation>
    <scope>NUCLEOTIDE SEQUENCE [LARGE SCALE GENOMIC DNA]</scope>
    <source>
        <strain evidence="2">CGMCC 1.12851</strain>
    </source>
</reference>
<proteinExistence type="predicted"/>
<dbReference type="EMBL" id="BMGD01000001">
    <property type="protein sequence ID" value="GGB55465.1"/>
    <property type="molecule type" value="Genomic_DNA"/>
</dbReference>
<dbReference type="InterPro" id="IPR011990">
    <property type="entry name" value="TPR-like_helical_dom_sf"/>
</dbReference>
<evidence type="ECO:0000313" key="1">
    <source>
        <dbReference type="EMBL" id="GGB55465.1"/>
    </source>
</evidence>
<keyword evidence="2" id="KW-1185">Reference proteome</keyword>
<name>A0ABQ1IYG2_9SPHN</name>
<sequence>MIKAASPAARAARWPLGFAALVLAYGAFDYSLASNMRRANPEAAYRARPTDPGAVAGAMTDRMVARNQFNASADDASNARAGLRQDPLNRVLLRTLGVHEEVNGRTPAAFGSMQLAHRVSRRDSITELWLAEYHRRQDNPVKALVHYDAAMLVRPDLQKVLFPQMVPALASAKFRAAVRPYIVRGASWTPSFVGTAAGANLDNAASLVRPVLADMAGGVFDQAFSSIVYRLAARGDGAQALAIAREAFAGLDQNAFQRAGWSKVNLDSRMGPLAWKFNQSVDVSSSLDRQGNLTIVVSPFAAGSAAQRTFMVTPSARYQFSYKLRSAAGQQSAQLRWKAECVNETASTTLGEFPSQLQPGQAASGALIDIPAGCYLMRLIANVAGPDAQTASEISIASLRLDRLT</sequence>